<dbReference type="InterPro" id="IPR041694">
    <property type="entry name" value="ADH_N_2"/>
</dbReference>
<comment type="catalytic activity">
    <reaction evidence="7">
        <text>13,14-dihydro-15-oxo-prostaglandin E1 + NADP(+) = 15-oxoprostaglandin E1 + NADPH + H(+)</text>
        <dbReference type="Rhea" id="RHEA:50584"/>
        <dbReference type="ChEBI" id="CHEBI:15378"/>
        <dbReference type="ChEBI" id="CHEBI:57401"/>
        <dbReference type="ChEBI" id="CHEBI:57783"/>
        <dbReference type="ChEBI" id="CHEBI:58349"/>
        <dbReference type="ChEBI" id="CHEBI:133408"/>
    </reaction>
    <physiologicalReaction direction="right-to-left" evidence="7">
        <dbReference type="Rhea" id="RHEA:50586"/>
    </physiologicalReaction>
</comment>
<dbReference type="Gene3D" id="3.90.180.10">
    <property type="entry name" value="Medium-chain alcohol dehydrogenases, catalytic domain"/>
    <property type="match status" value="1"/>
</dbReference>
<dbReference type="AlphaFoldDB" id="A0AA35R5H8"/>
<dbReference type="SUPFAM" id="SSF50129">
    <property type="entry name" value="GroES-like"/>
    <property type="match status" value="1"/>
</dbReference>
<dbReference type="Gene3D" id="3.40.50.720">
    <property type="entry name" value="NAD(P)-binding Rossmann-like Domain"/>
    <property type="match status" value="1"/>
</dbReference>
<keyword evidence="3" id="KW-0560">Oxidoreductase</keyword>
<dbReference type="SUPFAM" id="SSF51735">
    <property type="entry name" value="NAD(P)-binding Rossmann-fold domains"/>
    <property type="match status" value="1"/>
</dbReference>
<name>A0AA35R5H8_GEOBA</name>
<feature type="domain" description="Enoyl reductase (ER)" evidence="8">
    <location>
        <begin position="17"/>
        <end position="326"/>
    </location>
</feature>
<dbReference type="InterPro" id="IPR020843">
    <property type="entry name" value="ER"/>
</dbReference>
<comment type="similarity">
    <text evidence="1">Belongs to the NADP-dependent oxidoreductase L4BD family.</text>
</comment>
<dbReference type="InterPro" id="IPR013149">
    <property type="entry name" value="ADH-like_C"/>
</dbReference>
<evidence type="ECO:0000256" key="2">
    <source>
        <dbReference type="ARBA" id="ARBA00011981"/>
    </source>
</evidence>
<dbReference type="EMBL" id="CASHTH010000576">
    <property type="protein sequence ID" value="CAI8005100.1"/>
    <property type="molecule type" value="Genomic_DNA"/>
</dbReference>
<dbReference type="Proteomes" id="UP001174909">
    <property type="component" value="Unassembled WGS sequence"/>
</dbReference>
<dbReference type="FunFam" id="3.40.50.720:FF:000121">
    <property type="entry name" value="Prostaglandin reductase 2"/>
    <property type="match status" value="1"/>
</dbReference>
<evidence type="ECO:0000256" key="1">
    <source>
        <dbReference type="ARBA" id="ARBA00010460"/>
    </source>
</evidence>
<reference evidence="9" key="1">
    <citation type="submission" date="2023-03" db="EMBL/GenBank/DDBJ databases">
        <authorList>
            <person name="Steffen K."/>
            <person name="Cardenas P."/>
        </authorList>
    </citation>
    <scope>NUCLEOTIDE SEQUENCE</scope>
</reference>
<sequence length="329" mass="35902">MPNIVSRQIRLKNRIIGMPKESDFEIVEATLPEPSAGEVLVENLYTSVDPYMRGGMRSAELGKPLEGRCAGRIVESKSDQFQVGDYVTGMQGWRDHYIAPAKSVTAVDLTIAPLQSFLGAVGMPGRTAYFGFLEIGQPKAGETVFVSAAAGAVGSIVCQIAKIKGCRVVASVGSDQKVAWLLEKAGVDAAFNYKNVDDLEAELRKHCPDGLDIYFENVGGRHLQAALAVMNMHGRIPLCGMISQYNDVEPTPGPTNLSSAIGKRIRLQGFIVTDFMERNPEFYSDMQQWITEGEIQWEETIIEGLENAPKAFIALFTGEKLGKIIVKVA</sequence>
<protein>
    <recommendedName>
        <fullName evidence="4">15-oxoprostaglandin 13-reductase</fullName>
        <ecNumber evidence="2">1.3.1.48</ecNumber>
    </recommendedName>
    <alternativeName>
        <fullName evidence="4">15-oxoprostaglandin 13-reductase</fullName>
    </alternativeName>
</protein>
<gene>
    <name evidence="9" type="ORF">GBAR_LOCUS4069</name>
</gene>
<evidence type="ECO:0000256" key="6">
    <source>
        <dbReference type="ARBA" id="ARBA00048290"/>
    </source>
</evidence>
<dbReference type="GO" id="GO:0016628">
    <property type="term" value="F:oxidoreductase activity, acting on the CH-CH group of donors, NAD or NADP as acceptor"/>
    <property type="evidence" value="ECO:0007669"/>
    <property type="project" value="InterPro"/>
</dbReference>
<evidence type="ECO:0000256" key="5">
    <source>
        <dbReference type="ARBA" id="ARBA00047878"/>
    </source>
</evidence>
<proteinExistence type="inferred from homology"/>
<evidence type="ECO:0000256" key="7">
    <source>
        <dbReference type="ARBA" id="ARBA00049070"/>
    </source>
</evidence>
<dbReference type="InterPro" id="IPR011032">
    <property type="entry name" value="GroES-like_sf"/>
</dbReference>
<evidence type="ECO:0000313" key="9">
    <source>
        <dbReference type="EMBL" id="CAI8005100.1"/>
    </source>
</evidence>
<accession>A0AA35R5H8</accession>
<dbReference type="SMART" id="SM00829">
    <property type="entry name" value="PKS_ER"/>
    <property type="match status" value="1"/>
</dbReference>
<dbReference type="InterPro" id="IPR036291">
    <property type="entry name" value="NAD(P)-bd_dom_sf"/>
</dbReference>
<organism evidence="9 10">
    <name type="scientific">Geodia barretti</name>
    <name type="common">Barrett's horny sponge</name>
    <dbReference type="NCBI Taxonomy" id="519541"/>
    <lineage>
        <taxon>Eukaryota</taxon>
        <taxon>Metazoa</taxon>
        <taxon>Porifera</taxon>
        <taxon>Demospongiae</taxon>
        <taxon>Heteroscleromorpha</taxon>
        <taxon>Tetractinellida</taxon>
        <taxon>Astrophorina</taxon>
        <taxon>Geodiidae</taxon>
        <taxon>Geodia</taxon>
    </lineage>
</organism>
<comment type="caution">
    <text evidence="9">The sequence shown here is derived from an EMBL/GenBank/DDBJ whole genome shotgun (WGS) entry which is preliminary data.</text>
</comment>
<keyword evidence="10" id="KW-1185">Reference proteome</keyword>
<dbReference type="CDD" id="cd05288">
    <property type="entry name" value="PGDH"/>
    <property type="match status" value="1"/>
</dbReference>
<dbReference type="Pfam" id="PF16884">
    <property type="entry name" value="ADH_N_2"/>
    <property type="match status" value="1"/>
</dbReference>
<evidence type="ECO:0000313" key="10">
    <source>
        <dbReference type="Proteomes" id="UP001174909"/>
    </source>
</evidence>
<evidence type="ECO:0000259" key="8">
    <source>
        <dbReference type="SMART" id="SM00829"/>
    </source>
</evidence>
<dbReference type="PANTHER" id="PTHR43205:SF7">
    <property type="entry name" value="PROSTAGLANDIN REDUCTASE 1"/>
    <property type="match status" value="1"/>
</dbReference>
<comment type="catalytic activity">
    <reaction evidence="6">
        <text>13,14-dihydro-15-oxo-PGF2alpha + NADP(+) = 15-oxoprostaglandin F2alpha + NADPH + H(+)</text>
        <dbReference type="Rhea" id="RHEA:50588"/>
        <dbReference type="ChEBI" id="CHEBI:15378"/>
        <dbReference type="ChEBI" id="CHEBI:57783"/>
        <dbReference type="ChEBI" id="CHEBI:58349"/>
        <dbReference type="ChEBI" id="CHEBI:133374"/>
        <dbReference type="ChEBI" id="CHEBI:133409"/>
    </reaction>
    <physiologicalReaction direction="right-to-left" evidence="6">
        <dbReference type="Rhea" id="RHEA:50590"/>
    </physiologicalReaction>
</comment>
<dbReference type="Pfam" id="PF00107">
    <property type="entry name" value="ADH_zinc_N"/>
    <property type="match status" value="1"/>
</dbReference>
<dbReference type="InterPro" id="IPR045010">
    <property type="entry name" value="MDR_fam"/>
</dbReference>
<dbReference type="PANTHER" id="PTHR43205">
    <property type="entry name" value="PROSTAGLANDIN REDUCTASE"/>
    <property type="match status" value="1"/>
</dbReference>
<dbReference type="EC" id="1.3.1.48" evidence="2"/>
<evidence type="ECO:0000256" key="4">
    <source>
        <dbReference type="ARBA" id="ARBA00033119"/>
    </source>
</evidence>
<evidence type="ECO:0000256" key="3">
    <source>
        <dbReference type="ARBA" id="ARBA00023002"/>
    </source>
</evidence>
<comment type="catalytic activity">
    <reaction evidence="5">
        <text>13,14-dihydro-15-oxo-prostaglandin F1alpha + NADP(+) = 15-oxoprostaglandin F1alpha + NADPH + H(+)</text>
        <dbReference type="Rhea" id="RHEA:50592"/>
        <dbReference type="ChEBI" id="CHEBI:15378"/>
        <dbReference type="ChEBI" id="CHEBI:57783"/>
        <dbReference type="ChEBI" id="CHEBI:58349"/>
        <dbReference type="ChEBI" id="CHEBI:79072"/>
        <dbReference type="ChEBI" id="CHEBI:133411"/>
    </reaction>
    <physiologicalReaction direction="right-to-left" evidence="5">
        <dbReference type="Rhea" id="RHEA:50594"/>
    </physiologicalReaction>
</comment>